<reference evidence="1 2" key="1">
    <citation type="submission" date="2020-04" db="EMBL/GenBank/DDBJ databases">
        <title>Genome-Wide Identification of 5-Methylcytosine Sites in Bacterial Genomes By High-Throughput Sequencing of MspJI Restriction Fragments.</title>
        <authorList>
            <person name="Wu V."/>
        </authorList>
    </citation>
    <scope>NUCLEOTIDE SEQUENCE [LARGE SCALE GENOMIC DNA]</scope>
    <source>
        <strain evidence="1 2">S2</strain>
    </source>
</reference>
<dbReference type="AlphaFoldDB" id="A0A6H1P7X4"/>
<name>A0A6H1P7X4_PRIMG</name>
<sequence length="50" mass="5857">MKELIGKCKSCSKEIYCLDGFFNGIHTEEKEIYCFECHEILILNKENPQS</sequence>
<reference evidence="1 2" key="2">
    <citation type="submission" date="2020-04" db="EMBL/GenBank/DDBJ databases">
        <authorList>
            <person name="Fomenkov A."/>
            <person name="Anton B.P."/>
            <person name="Roberts R.J."/>
        </authorList>
    </citation>
    <scope>NUCLEOTIDE SEQUENCE [LARGE SCALE GENOMIC DNA]</scope>
    <source>
        <strain evidence="1 2">S2</strain>
    </source>
</reference>
<dbReference type="Proteomes" id="UP000501868">
    <property type="component" value="Chromosome"/>
</dbReference>
<protein>
    <submittedName>
        <fullName evidence="1">Uncharacterized protein</fullName>
    </submittedName>
</protein>
<proteinExistence type="predicted"/>
<gene>
    <name evidence="1" type="ORF">HFZ78_25765</name>
</gene>
<organism evidence="1 2">
    <name type="scientific">Priestia megaterium</name>
    <name type="common">Bacillus megaterium</name>
    <dbReference type="NCBI Taxonomy" id="1404"/>
    <lineage>
        <taxon>Bacteria</taxon>
        <taxon>Bacillati</taxon>
        <taxon>Bacillota</taxon>
        <taxon>Bacilli</taxon>
        <taxon>Bacillales</taxon>
        <taxon>Bacillaceae</taxon>
        <taxon>Priestia</taxon>
    </lineage>
</organism>
<evidence type="ECO:0000313" key="1">
    <source>
        <dbReference type="EMBL" id="QIZ09666.1"/>
    </source>
</evidence>
<evidence type="ECO:0000313" key="2">
    <source>
        <dbReference type="Proteomes" id="UP000501868"/>
    </source>
</evidence>
<dbReference type="EMBL" id="CP051128">
    <property type="protein sequence ID" value="QIZ09666.1"/>
    <property type="molecule type" value="Genomic_DNA"/>
</dbReference>
<accession>A0A6H1P7X4</accession>